<dbReference type="Gene3D" id="3.40.190.10">
    <property type="entry name" value="Periplasmic binding protein-like II"/>
    <property type="match status" value="1"/>
</dbReference>
<dbReference type="PROSITE" id="PS51318">
    <property type="entry name" value="TAT"/>
    <property type="match status" value="1"/>
</dbReference>
<dbReference type="SUPFAM" id="SSF53850">
    <property type="entry name" value="Periplasmic binding protein-like II"/>
    <property type="match status" value="1"/>
</dbReference>
<proteinExistence type="inferred from homology"/>
<dbReference type="PANTHER" id="PTHR43649:SF12">
    <property type="entry name" value="DIACETYLCHITOBIOSE BINDING PROTEIN DASA"/>
    <property type="match status" value="1"/>
</dbReference>
<dbReference type="InterPro" id="IPR050490">
    <property type="entry name" value="Bact_solute-bd_prot1"/>
</dbReference>
<dbReference type="InterPro" id="IPR006059">
    <property type="entry name" value="SBP"/>
</dbReference>
<reference evidence="3 4" key="1">
    <citation type="submission" date="2018-03" db="EMBL/GenBank/DDBJ databases">
        <title>Genomic Encyclopedia of Archaeal and Bacterial Type Strains, Phase II (KMG-II): from individual species to whole genera.</title>
        <authorList>
            <person name="Goeker M."/>
        </authorList>
    </citation>
    <scope>NUCLEOTIDE SEQUENCE [LARGE SCALE GENOMIC DNA]</scope>
    <source>
        <strain evidence="3 4">DSM 29328</strain>
    </source>
</reference>
<comment type="caution">
    <text evidence="3">The sequence shown here is derived from an EMBL/GenBank/DDBJ whole genome shotgun (WGS) entry which is preliminary data.</text>
</comment>
<keyword evidence="3" id="KW-0762">Sugar transport</keyword>
<evidence type="ECO:0000313" key="3">
    <source>
        <dbReference type="EMBL" id="PRY20865.1"/>
    </source>
</evidence>
<name>A0A2T0RI65_9RHOB</name>
<sequence length="504" mass="53860">MKTQSSGGLSRRAFVLGTTAGLAVSAMGAGRARAQSVPAAINEIPNGATFRWIDSGDQKAVFYKKFFADYAKDRGIEVVYDALPWNEIAQVVPLGVRNNSAHDVFALPQNVNPADAVAQGWVQPYDDFIPNIAEWKAGFPAGAFLPGINEFDGKTYGLPFTSNKRYGTHLLYNKAYMEAAGFDPEDKPLSWSDFREAAKKITEAGQGRYFGFIIGGNQLGRWSQTVRNMGRMAGASAGGDSVIEADIDFRTGDYVFDSDQYIAAIELLIAMQSDGSVFPGIMSMNAPQARAFMPQGAAGMILQGPWNIGGWEGQNPEFDFGVSSGPVPDEGPTGKLTIGQGALAPNTMWLFKGSDLGPIAGDIFHYLGTVEGQTAWANIVGAGDPPIFPEALDGADMSHRSKAILQHFNEVIRVGPNPVVGNSELGKVIGAFQAPEVNFARTVQGLVAGELTGVAQEMKALKDRYNTALDAAFAKAKADGAAVDRADLVFSNWNPDEDFGAADY</sequence>
<dbReference type="RefSeq" id="WP_106207194.1">
    <property type="nucleotide sequence ID" value="NZ_PVTD01000011.1"/>
</dbReference>
<evidence type="ECO:0000313" key="4">
    <source>
        <dbReference type="Proteomes" id="UP000239480"/>
    </source>
</evidence>
<dbReference type="OrthoDB" id="7918484at2"/>
<dbReference type="EMBL" id="PVTD01000011">
    <property type="protein sequence ID" value="PRY20865.1"/>
    <property type="molecule type" value="Genomic_DNA"/>
</dbReference>
<evidence type="ECO:0000256" key="1">
    <source>
        <dbReference type="ARBA" id="ARBA00004418"/>
    </source>
</evidence>
<keyword evidence="4" id="KW-1185">Reference proteome</keyword>
<organism evidence="3 4">
    <name type="scientific">Aliiruegeria haliotis</name>
    <dbReference type="NCBI Taxonomy" id="1280846"/>
    <lineage>
        <taxon>Bacteria</taxon>
        <taxon>Pseudomonadati</taxon>
        <taxon>Pseudomonadota</taxon>
        <taxon>Alphaproteobacteria</taxon>
        <taxon>Rhodobacterales</taxon>
        <taxon>Roseobacteraceae</taxon>
        <taxon>Aliiruegeria</taxon>
    </lineage>
</organism>
<dbReference type="AlphaFoldDB" id="A0A2T0RI65"/>
<evidence type="ECO:0000256" key="2">
    <source>
        <dbReference type="ARBA" id="ARBA00008520"/>
    </source>
</evidence>
<comment type="similarity">
    <text evidence="2">Belongs to the bacterial solute-binding protein 1 family.</text>
</comment>
<keyword evidence="3" id="KW-0813">Transport</keyword>
<protein>
    <submittedName>
        <fullName evidence="3">Multiple sugar transport system substrate-binding protein</fullName>
    </submittedName>
</protein>
<dbReference type="PANTHER" id="PTHR43649">
    <property type="entry name" value="ARABINOSE-BINDING PROTEIN-RELATED"/>
    <property type="match status" value="1"/>
</dbReference>
<dbReference type="Proteomes" id="UP000239480">
    <property type="component" value="Unassembled WGS sequence"/>
</dbReference>
<gene>
    <name evidence="3" type="ORF">CLV78_11118</name>
</gene>
<dbReference type="GO" id="GO:0042597">
    <property type="term" value="C:periplasmic space"/>
    <property type="evidence" value="ECO:0007669"/>
    <property type="project" value="UniProtKB-SubCell"/>
</dbReference>
<dbReference type="InterPro" id="IPR006311">
    <property type="entry name" value="TAT_signal"/>
</dbReference>
<comment type="subcellular location">
    <subcellularLocation>
        <location evidence="1">Periplasm</location>
    </subcellularLocation>
</comment>
<accession>A0A2T0RI65</accession>
<dbReference type="Pfam" id="PF01547">
    <property type="entry name" value="SBP_bac_1"/>
    <property type="match status" value="1"/>
</dbReference>